<dbReference type="SMR" id="A0A067FFY3"/>
<keyword evidence="3" id="KW-1185">Reference proteome</keyword>
<keyword evidence="1" id="KW-0175">Coiled coil</keyword>
<evidence type="ECO:0000313" key="3">
    <source>
        <dbReference type="Proteomes" id="UP000027120"/>
    </source>
</evidence>
<organism evidence="2 3">
    <name type="scientific">Citrus sinensis</name>
    <name type="common">Sweet orange</name>
    <name type="synonym">Citrus aurantium var. sinensis</name>
    <dbReference type="NCBI Taxonomy" id="2711"/>
    <lineage>
        <taxon>Eukaryota</taxon>
        <taxon>Viridiplantae</taxon>
        <taxon>Streptophyta</taxon>
        <taxon>Embryophyta</taxon>
        <taxon>Tracheophyta</taxon>
        <taxon>Spermatophyta</taxon>
        <taxon>Magnoliopsida</taxon>
        <taxon>eudicotyledons</taxon>
        <taxon>Gunneridae</taxon>
        <taxon>Pentapetalae</taxon>
        <taxon>rosids</taxon>
        <taxon>malvids</taxon>
        <taxon>Sapindales</taxon>
        <taxon>Rutaceae</taxon>
        <taxon>Aurantioideae</taxon>
        <taxon>Citrus</taxon>
    </lineage>
</organism>
<evidence type="ECO:0000256" key="1">
    <source>
        <dbReference type="SAM" id="Coils"/>
    </source>
</evidence>
<dbReference type="AlphaFoldDB" id="A0A067FFY3"/>
<dbReference type="InterPro" id="IPR008479">
    <property type="entry name" value="DUF760"/>
</dbReference>
<dbReference type="EMBL" id="KK784900">
    <property type="protein sequence ID" value="KDO66289.1"/>
    <property type="molecule type" value="Genomic_DNA"/>
</dbReference>
<dbReference type="PaxDb" id="2711-XP_006470400.1"/>
<gene>
    <name evidence="2" type="ORF">CISIN_1g017582mg</name>
</gene>
<dbReference type="Pfam" id="PF05542">
    <property type="entry name" value="DUF760"/>
    <property type="match status" value="2"/>
</dbReference>
<accession>A0A067FFY3</accession>
<name>A0A067FFY3_CITSI</name>
<dbReference type="PANTHER" id="PTHR33598:SF10">
    <property type="entry name" value="SEED MATURATION-LIKE PROTEIN"/>
    <property type="match status" value="1"/>
</dbReference>
<dbReference type="Proteomes" id="UP000027120">
    <property type="component" value="Unassembled WGS sequence"/>
</dbReference>
<reference evidence="2 3" key="1">
    <citation type="submission" date="2014-04" db="EMBL/GenBank/DDBJ databases">
        <authorList>
            <consortium name="International Citrus Genome Consortium"/>
            <person name="Gmitter F."/>
            <person name="Chen C."/>
            <person name="Farmerie W."/>
            <person name="Harkins T."/>
            <person name="Desany B."/>
            <person name="Mohiuddin M."/>
            <person name="Kodira C."/>
            <person name="Borodovsky M."/>
            <person name="Lomsadze A."/>
            <person name="Burns P."/>
            <person name="Jenkins J."/>
            <person name="Prochnik S."/>
            <person name="Shu S."/>
            <person name="Chapman J."/>
            <person name="Pitluck S."/>
            <person name="Schmutz J."/>
            <person name="Rokhsar D."/>
        </authorList>
    </citation>
    <scope>NUCLEOTIDE SEQUENCE</scope>
</reference>
<dbReference type="PANTHER" id="PTHR33598">
    <property type="entry name" value="OS02G0833400 PROTEIN"/>
    <property type="match status" value="1"/>
</dbReference>
<dbReference type="eggNOG" id="ENOG502QQZ8">
    <property type="taxonomic scope" value="Eukaryota"/>
</dbReference>
<evidence type="ECO:0008006" key="4">
    <source>
        <dbReference type="Google" id="ProtNLM"/>
    </source>
</evidence>
<evidence type="ECO:0000313" key="2">
    <source>
        <dbReference type="EMBL" id="KDO66289.1"/>
    </source>
</evidence>
<feature type="coiled-coil region" evidence="1">
    <location>
        <begin position="228"/>
        <end position="255"/>
    </location>
</feature>
<dbReference type="STRING" id="2711.A0A067FFY3"/>
<protein>
    <recommendedName>
        <fullName evidence="4">Seed maturation-like protein</fullName>
    </recommendedName>
</protein>
<sequence length="369" mass="41726">MASARAFTLSRITTNTNTNTGASFNPLHLPRAPFSRNHHHHHDVIRWPTRRGLFPASYSATVSCLSSGGGVSNDDFVSTRKSNFDRGFRVIANMLKRIEPLDNSVISKGISESAKDSMKQTISSMLGLLPSDQFSITVRLSKQPLHSLLVSSIITGYTLWNAEYRISLMRNFDISVDGLKRLNFSVEGEVLDKHCEESENEGGEISVEDLEISPQVLGDLSHDALNYIQKLQSDLSNVKEELNSMKHKNMLMESDKTCRNSLLEYLRFLDPYMVKELSQPSSIEVEEIIHQLVQNILQRFFKDDASNNFKGHSIFTNAENLEEVNNENCHSIDTSRDYLAKLLFWCMLLGHHLRGLENRLHLTCAVGLL</sequence>
<proteinExistence type="predicted"/>